<feature type="compositionally biased region" description="Acidic residues" evidence="1">
    <location>
        <begin position="182"/>
        <end position="195"/>
    </location>
</feature>
<evidence type="ECO:0000313" key="3">
    <source>
        <dbReference type="EMBL" id="RUL88394.1"/>
    </source>
</evidence>
<reference evidence="3 4" key="2">
    <citation type="submission" date="2019-01" db="EMBL/GenBank/DDBJ databases">
        <title>Tautonia sociabilis, a novel thermotolerant planctomycete of Isosphaeraceae family, isolated from a 4000 m deep subterranean habitat.</title>
        <authorList>
            <person name="Kovaleva O.L."/>
            <person name="Elcheninov A.G."/>
            <person name="Van Heerden E."/>
            <person name="Toshchakov S.V."/>
            <person name="Novikov A."/>
            <person name="Bonch-Osmolovskaya E.A."/>
            <person name="Kublanov I.V."/>
        </authorList>
    </citation>
    <scope>NUCLEOTIDE SEQUENCE [LARGE SCALE GENOMIC DNA]</scope>
    <source>
        <strain evidence="3 4">GM2012</strain>
    </source>
</reference>
<dbReference type="EMBL" id="RYZH01000011">
    <property type="protein sequence ID" value="RUL88394.1"/>
    <property type="molecule type" value="Genomic_DNA"/>
</dbReference>
<dbReference type="Proteomes" id="UP000280296">
    <property type="component" value="Unassembled WGS sequence"/>
</dbReference>
<sequence>MLLNREFRAQHLPWVVLALAILAGLGAWFVVERFRLGEWPGGSTAVGLTLGVVGGVLILFEFLLWPRKKKRAWRIGRVRIWLAGHIWLGLITLPLLIFHSGFHLGGSLSTVLTVLLVAVVLSGAWGLVLQQLLPRRMLEEVPAETIYSQIGRIGRLTRIEARRLVEATCGPTEDERDRFSPDGEEGIDSDEEEEQTANPSYVVVGALRTAGRVQGTVLQTSVPSAPVPGSEPLRVFFYDEVLPYLKSGGSSRSPLAQRHRAEAIFRDLKTQLDPKAHPTVDALAAACDQRRQHDHQARLHGWLHGWLLVHLPMSIALVALMIIHIYVAIKYW</sequence>
<keyword evidence="2" id="KW-0472">Membrane</keyword>
<feature type="transmembrane region" description="Helical" evidence="2">
    <location>
        <begin position="78"/>
        <end position="98"/>
    </location>
</feature>
<feature type="transmembrane region" description="Helical" evidence="2">
    <location>
        <begin position="306"/>
        <end position="329"/>
    </location>
</feature>
<feature type="transmembrane region" description="Helical" evidence="2">
    <location>
        <begin position="12"/>
        <end position="31"/>
    </location>
</feature>
<protein>
    <submittedName>
        <fullName evidence="3">Uncharacterized protein</fullName>
    </submittedName>
</protein>
<dbReference type="AlphaFoldDB" id="A0A432MLU1"/>
<accession>A0A432MLU1</accession>
<keyword evidence="4" id="KW-1185">Reference proteome</keyword>
<keyword evidence="2" id="KW-0812">Transmembrane</keyword>
<evidence type="ECO:0000256" key="1">
    <source>
        <dbReference type="SAM" id="MobiDB-lite"/>
    </source>
</evidence>
<feature type="transmembrane region" description="Helical" evidence="2">
    <location>
        <begin position="104"/>
        <end position="128"/>
    </location>
</feature>
<comment type="caution">
    <text evidence="3">The sequence shown here is derived from an EMBL/GenBank/DDBJ whole genome shotgun (WGS) entry which is preliminary data.</text>
</comment>
<organism evidence="3 4">
    <name type="scientific">Tautonia sociabilis</name>
    <dbReference type="NCBI Taxonomy" id="2080755"/>
    <lineage>
        <taxon>Bacteria</taxon>
        <taxon>Pseudomonadati</taxon>
        <taxon>Planctomycetota</taxon>
        <taxon>Planctomycetia</taxon>
        <taxon>Isosphaerales</taxon>
        <taxon>Isosphaeraceae</taxon>
        <taxon>Tautonia</taxon>
    </lineage>
</organism>
<name>A0A432MLU1_9BACT</name>
<keyword evidence="2" id="KW-1133">Transmembrane helix</keyword>
<feature type="transmembrane region" description="Helical" evidence="2">
    <location>
        <begin position="43"/>
        <end position="66"/>
    </location>
</feature>
<feature type="region of interest" description="Disordered" evidence="1">
    <location>
        <begin position="170"/>
        <end position="199"/>
    </location>
</feature>
<proteinExistence type="predicted"/>
<dbReference type="OrthoDB" id="265754at2"/>
<dbReference type="RefSeq" id="WP_126724721.1">
    <property type="nucleotide sequence ID" value="NZ_RYZH01000011.1"/>
</dbReference>
<gene>
    <name evidence="3" type="ORF">TsocGM_07675</name>
</gene>
<evidence type="ECO:0000256" key="2">
    <source>
        <dbReference type="SAM" id="Phobius"/>
    </source>
</evidence>
<reference evidence="3 4" key="1">
    <citation type="submission" date="2018-12" db="EMBL/GenBank/DDBJ databases">
        <authorList>
            <person name="Toschakov S.V."/>
        </authorList>
    </citation>
    <scope>NUCLEOTIDE SEQUENCE [LARGE SCALE GENOMIC DNA]</scope>
    <source>
        <strain evidence="3 4">GM2012</strain>
    </source>
</reference>
<evidence type="ECO:0000313" key="4">
    <source>
        <dbReference type="Proteomes" id="UP000280296"/>
    </source>
</evidence>